<organism evidence="2 3">
    <name type="scientific">Pipistrellus kuhlii</name>
    <name type="common">Kuhl's pipistrelle</name>
    <dbReference type="NCBI Taxonomy" id="59472"/>
    <lineage>
        <taxon>Eukaryota</taxon>
        <taxon>Metazoa</taxon>
        <taxon>Chordata</taxon>
        <taxon>Craniata</taxon>
        <taxon>Vertebrata</taxon>
        <taxon>Euteleostomi</taxon>
        <taxon>Mammalia</taxon>
        <taxon>Eutheria</taxon>
        <taxon>Laurasiatheria</taxon>
        <taxon>Chiroptera</taxon>
        <taxon>Yangochiroptera</taxon>
        <taxon>Vespertilionidae</taxon>
        <taxon>Pipistrellus</taxon>
    </lineage>
</organism>
<evidence type="ECO:0000256" key="1">
    <source>
        <dbReference type="SAM" id="MobiDB-lite"/>
    </source>
</evidence>
<dbReference type="EMBL" id="JACAGB010000017">
    <property type="protein sequence ID" value="KAF6318675.1"/>
    <property type="molecule type" value="Genomic_DNA"/>
</dbReference>
<reference evidence="2 3" key="1">
    <citation type="journal article" date="2020" name="Nature">
        <title>Six reference-quality genomes reveal evolution of bat adaptations.</title>
        <authorList>
            <person name="Jebb D."/>
            <person name="Huang Z."/>
            <person name="Pippel M."/>
            <person name="Hughes G.M."/>
            <person name="Lavrichenko K."/>
            <person name="Devanna P."/>
            <person name="Winkler S."/>
            <person name="Jermiin L.S."/>
            <person name="Skirmuntt E.C."/>
            <person name="Katzourakis A."/>
            <person name="Burkitt-Gray L."/>
            <person name="Ray D.A."/>
            <person name="Sullivan K.A.M."/>
            <person name="Roscito J.G."/>
            <person name="Kirilenko B.M."/>
            <person name="Davalos L.M."/>
            <person name="Corthals A.P."/>
            <person name="Power M.L."/>
            <person name="Jones G."/>
            <person name="Ransome R.D."/>
            <person name="Dechmann D.K.N."/>
            <person name="Locatelli A.G."/>
            <person name="Puechmaille S.J."/>
            <person name="Fedrigo O."/>
            <person name="Jarvis E.D."/>
            <person name="Hiller M."/>
            <person name="Vernes S.C."/>
            <person name="Myers E.W."/>
            <person name="Teeling E.C."/>
        </authorList>
    </citation>
    <scope>NUCLEOTIDE SEQUENCE [LARGE SCALE GENOMIC DNA]</scope>
    <source>
        <strain evidence="2">MPipKuh1</strain>
        <tissue evidence="2">Flight muscle</tissue>
    </source>
</reference>
<dbReference type="Proteomes" id="UP000558488">
    <property type="component" value="Unassembled WGS sequence"/>
</dbReference>
<sequence length="174" mass="19702">MCSDRAALCTPHHPHTPTTHTHTHTHTHARMHTPPPHTRTHTRTPPTTPATRSPQVCIEKAQLSLARSCPTESDHMHKEPHRKQCPRPFILFTMSPSDRHPSSPFSSCFLFLFVLVSPVYPQHPSSCPRLWGSGLRVFSFDVFASRSQMDAPRVRVCVLHLVLCFGDLCPLFLM</sequence>
<name>A0A7J7V0I8_PIPKU</name>
<gene>
    <name evidence="2" type="ORF">mPipKuh1_008657</name>
</gene>
<evidence type="ECO:0000313" key="3">
    <source>
        <dbReference type="Proteomes" id="UP000558488"/>
    </source>
</evidence>
<accession>A0A7J7V0I8</accession>
<protein>
    <submittedName>
        <fullName evidence="2">Uncharacterized protein</fullName>
    </submittedName>
</protein>
<dbReference type="AlphaFoldDB" id="A0A7J7V0I8"/>
<keyword evidence="3" id="KW-1185">Reference proteome</keyword>
<proteinExistence type="predicted"/>
<feature type="region of interest" description="Disordered" evidence="1">
    <location>
        <begin position="1"/>
        <end position="53"/>
    </location>
</feature>
<evidence type="ECO:0000313" key="2">
    <source>
        <dbReference type="EMBL" id="KAF6318675.1"/>
    </source>
</evidence>
<feature type="compositionally biased region" description="Low complexity" evidence="1">
    <location>
        <begin position="43"/>
        <end position="52"/>
    </location>
</feature>
<feature type="compositionally biased region" description="Basic residues" evidence="1">
    <location>
        <begin position="21"/>
        <end position="31"/>
    </location>
</feature>
<comment type="caution">
    <text evidence="2">The sequence shown here is derived from an EMBL/GenBank/DDBJ whole genome shotgun (WGS) entry which is preliminary data.</text>
</comment>